<gene>
    <name evidence="2" type="ORF">LG45_08420</name>
</gene>
<name>A0A095SUG3_9FLAO</name>
<dbReference type="Gene3D" id="3.40.50.1820">
    <property type="entry name" value="alpha/beta hydrolase"/>
    <property type="match status" value="1"/>
</dbReference>
<protein>
    <submittedName>
        <fullName evidence="2">Alpha/beta hydrolase</fullName>
    </submittedName>
</protein>
<sequence length="281" mass="31946">MKLKKVVTTITAKTIGLYINILSYVAPNKSFALAYKLFSEPRKGRIKTDKIPKTLQKANHETHTFNEHQFQTYTWQGNDDVILLVHGWESNASRWKKLLSHLNKTGKTIIAIDGPAHGLSSGKEFNVPTYAQFIDKIVQQYNPIVAIGHSLGGNAIAYFQAHYKHNFEKIILLGAPSDFSVILKNYIKMLSLNQRVNKALIDYTKKRFNLTIDEFSASKYLKETTIPGLIAHDVEDTVVLFEEGKKIAKSWKTAQFIETKGLGHSMHDNYLYQTIVQFIEA</sequence>
<dbReference type="STRING" id="1453498.LG45_08420"/>
<accession>A0A095SUG3</accession>
<feature type="domain" description="AB hydrolase-1" evidence="1">
    <location>
        <begin position="81"/>
        <end position="192"/>
    </location>
</feature>
<dbReference type="PANTHER" id="PTHR43798:SF33">
    <property type="entry name" value="HYDROLASE, PUTATIVE (AFU_ORTHOLOGUE AFUA_2G14860)-RELATED"/>
    <property type="match status" value="1"/>
</dbReference>
<dbReference type="eggNOG" id="COG2267">
    <property type="taxonomic scope" value="Bacteria"/>
</dbReference>
<dbReference type="InterPro" id="IPR029058">
    <property type="entry name" value="AB_hydrolase_fold"/>
</dbReference>
<evidence type="ECO:0000313" key="3">
    <source>
        <dbReference type="Proteomes" id="UP000029554"/>
    </source>
</evidence>
<evidence type="ECO:0000313" key="2">
    <source>
        <dbReference type="EMBL" id="KGD68301.1"/>
    </source>
</evidence>
<evidence type="ECO:0000259" key="1">
    <source>
        <dbReference type="Pfam" id="PF00561"/>
    </source>
</evidence>
<dbReference type="Proteomes" id="UP000029554">
    <property type="component" value="Unassembled WGS sequence"/>
</dbReference>
<dbReference type="Pfam" id="PF00561">
    <property type="entry name" value="Abhydrolase_1"/>
    <property type="match status" value="1"/>
</dbReference>
<dbReference type="AlphaFoldDB" id="A0A095SUG3"/>
<dbReference type="InterPro" id="IPR050266">
    <property type="entry name" value="AB_hydrolase_sf"/>
</dbReference>
<dbReference type="InterPro" id="IPR000073">
    <property type="entry name" value="AB_hydrolase_1"/>
</dbReference>
<keyword evidence="2" id="KW-0378">Hydrolase</keyword>
<dbReference type="GO" id="GO:0016020">
    <property type="term" value="C:membrane"/>
    <property type="evidence" value="ECO:0007669"/>
    <property type="project" value="TreeGrafter"/>
</dbReference>
<organism evidence="2 3">
    <name type="scientific">Flavobacterium aquatile LMG 4008 = ATCC 11947</name>
    <dbReference type="NCBI Taxonomy" id="1453498"/>
    <lineage>
        <taxon>Bacteria</taxon>
        <taxon>Pseudomonadati</taxon>
        <taxon>Bacteroidota</taxon>
        <taxon>Flavobacteriia</taxon>
        <taxon>Flavobacteriales</taxon>
        <taxon>Flavobacteriaceae</taxon>
        <taxon>Flavobacterium</taxon>
    </lineage>
</organism>
<comment type="caution">
    <text evidence="2">The sequence shown here is derived from an EMBL/GenBank/DDBJ whole genome shotgun (WGS) entry which is preliminary data.</text>
</comment>
<reference evidence="2 3" key="1">
    <citation type="submission" date="2014-09" db="EMBL/GenBank/DDBJ databases">
        <title>Whole Genome Shotgun of Flavobacterium aquatile LMG 4008.</title>
        <authorList>
            <person name="Gale A.N."/>
            <person name="Pipes S.E."/>
            <person name="Newman J.D."/>
        </authorList>
    </citation>
    <scope>NUCLEOTIDE SEQUENCE [LARGE SCALE GENOMIC DNA]</scope>
    <source>
        <strain evidence="2 3">LMG 4008</strain>
    </source>
</reference>
<dbReference type="SUPFAM" id="SSF53474">
    <property type="entry name" value="alpha/beta-Hydrolases"/>
    <property type="match status" value="1"/>
</dbReference>
<dbReference type="EMBL" id="JRHH01000003">
    <property type="protein sequence ID" value="KGD68301.1"/>
    <property type="molecule type" value="Genomic_DNA"/>
</dbReference>
<dbReference type="PANTHER" id="PTHR43798">
    <property type="entry name" value="MONOACYLGLYCEROL LIPASE"/>
    <property type="match status" value="1"/>
</dbReference>
<keyword evidence="3" id="KW-1185">Reference proteome</keyword>
<dbReference type="GO" id="GO:0016787">
    <property type="term" value="F:hydrolase activity"/>
    <property type="evidence" value="ECO:0007669"/>
    <property type="project" value="UniProtKB-KW"/>
</dbReference>
<proteinExistence type="predicted"/>